<comment type="cofactor">
    <cofactor evidence="5">
        <name>Mg(2+)</name>
        <dbReference type="ChEBI" id="CHEBI:18420"/>
    </cofactor>
    <text evidence="5">Can also use Mn(2+) ion.</text>
</comment>
<name>A0AA38LTJ5_9TREE</name>
<dbReference type="Pfam" id="PF00463">
    <property type="entry name" value="ICL"/>
    <property type="match status" value="1"/>
</dbReference>
<dbReference type="GO" id="GO:0019752">
    <property type="term" value="P:carboxylic acid metabolic process"/>
    <property type="evidence" value="ECO:0007669"/>
    <property type="project" value="InterPro"/>
</dbReference>
<dbReference type="GeneID" id="77726735"/>
<evidence type="ECO:0000256" key="1">
    <source>
        <dbReference type="ARBA" id="ARBA00001050"/>
    </source>
</evidence>
<dbReference type="EMBL" id="JAKWFO010000008">
    <property type="protein sequence ID" value="KAI9633479.1"/>
    <property type="molecule type" value="Genomic_DNA"/>
</dbReference>
<sequence length="494" mass="53187">MSSRRIAVIEAWFTSPSQAGKHRGYSASDVALHRDAGELTVDNTMARRLRHLLAEHTKAGTCITSLGVVDSTSLHAATEEGLVCAYVSGAALSFADVGRTDPSADLSDYLPSAVADKVNSMYRAQLARDRLNRGLAQRGFKCTDPMIPLIADCDSGYGLHTSVMKAVKLLVEAGTAGLHIDDMLSGSKRFDKVDGVGGVLVPLSEHKRRLVAAQLQLDIMGSECVLINRTDAIHSTHITSTIDPADRAFILGSPIPSLPSYASLRTSAERTAWRAAAQLCSIDEATARAAEAAGDLDLLQKYNAQVGSLCAGDAKRLALRLGIKVEWDCDIARTYQGWYPYRGCIESSLDRMKRTSHLFDVVWYCAISYLASEAEFFAKELQAASPGKWMMFNTTQASRARVKDIPPAELERIPHTLGRLGYSLNIMPLAGQVIHALGSARGSKAVLQGGLAAFIEEIAGPAEDEAEGRPLVAQWHPNFGSIADSVMDIIGTGE</sequence>
<organism evidence="6 7">
    <name type="scientific">Dioszegia hungarica</name>
    <dbReference type="NCBI Taxonomy" id="4972"/>
    <lineage>
        <taxon>Eukaryota</taxon>
        <taxon>Fungi</taxon>
        <taxon>Dikarya</taxon>
        <taxon>Basidiomycota</taxon>
        <taxon>Agaricomycotina</taxon>
        <taxon>Tremellomycetes</taxon>
        <taxon>Tremellales</taxon>
        <taxon>Bulleribasidiaceae</taxon>
        <taxon>Dioszegia</taxon>
    </lineage>
</organism>
<reference evidence="6" key="1">
    <citation type="journal article" date="2022" name="G3 (Bethesda)">
        <title>High quality genome of the basidiomycete yeast Dioszegia hungarica PDD-24b-2 isolated from cloud water.</title>
        <authorList>
            <person name="Jarrige D."/>
            <person name="Haridas S."/>
            <person name="Bleykasten-Grosshans C."/>
            <person name="Joly M."/>
            <person name="Nadalig T."/>
            <person name="Sancelme M."/>
            <person name="Vuilleumier S."/>
            <person name="Grigoriev I.V."/>
            <person name="Amato P."/>
            <person name="Bringel F."/>
        </authorList>
    </citation>
    <scope>NUCLEOTIDE SEQUENCE</scope>
    <source>
        <strain evidence="6">PDD-24b-2</strain>
    </source>
</reference>
<proteinExistence type="inferred from homology"/>
<dbReference type="GO" id="GO:0046872">
    <property type="term" value="F:metal ion binding"/>
    <property type="evidence" value="ECO:0007669"/>
    <property type="project" value="UniProtKB-KW"/>
</dbReference>
<evidence type="ECO:0000256" key="4">
    <source>
        <dbReference type="ARBA" id="ARBA00023239"/>
    </source>
</evidence>
<dbReference type="SUPFAM" id="SSF51621">
    <property type="entry name" value="Phosphoenolpyruvate/pyruvate domain"/>
    <property type="match status" value="1"/>
</dbReference>
<dbReference type="GO" id="GO:0046421">
    <property type="term" value="F:methylisocitrate lyase activity"/>
    <property type="evidence" value="ECO:0007669"/>
    <property type="project" value="UniProtKB-EC"/>
</dbReference>
<keyword evidence="7" id="KW-1185">Reference proteome</keyword>
<dbReference type="PANTHER" id="PTHR21631:SF3">
    <property type="entry name" value="BIFUNCTIONAL GLYOXYLATE CYCLE PROTEIN"/>
    <property type="match status" value="1"/>
</dbReference>
<dbReference type="RefSeq" id="XP_052943256.1">
    <property type="nucleotide sequence ID" value="XM_053087530.1"/>
</dbReference>
<dbReference type="InterPro" id="IPR006254">
    <property type="entry name" value="Isocitrate_lyase"/>
</dbReference>
<evidence type="ECO:0000313" key="6">
    <source>
        <dbReference type="EMBL" id="KAI9633479.1"/>
    </source>
</evidence>
<dbReference type="PANTHER" id="PTHR21631">
    <property type="entry name" value="ISOCITRATE LYASE/MALATE SYNTHASE"/>
    <property type="match status" value="1"/>
</dbReference>
<protein>
    <recommendedName>
        <fullName evidence="3">methylisocitrate lyase</fullName>
        <ecNumber evidence="3">4.1.3.30</ecNumber>
    </recommendedName>
</protein>
<comment type="similarity">
    <text evidence="2">Belongs to the isocitrate lyase/PEP mutase superfamily. Isocitrate lyase family.</text>
</comment>
<keyword evidence="5" id="KW-0479">Metal-binding</keyword>
<gene>
    <name evidence="6" type="ORF">MKK02DRAFT_28310</name>
</gene>
<keyword evidence="4 6" id="KW-0456">Lyase</keyword>
<dbReference type="GO" id="GO:0004451">
    <property type="term" value="F:isocitrate lyase activity"/>
    <property type="evidence" value="ECO:0007669"/>
    <property type="project" value="InterPro"/>
</dbReference>
<dbReference type="EC" id="4.1.3.30" evidence="3"/>
<accession>A0AA38LTJ5</accession>
<keyword evidence="5" id="KW-0460">Magnesium</keyword>
<dbReference type="AlphaFoldDB" id="A0AA38LTJ5"/>
<dbReference type="PIRSF" id="PIRSF001362">
    <property type="entry name" value="Isocit_lyase"/>
    <property type="match status" value="1"/>
</dbReference>
<evidence type="ECO:0000313" key="7">
    <source>
        <dbReference type="Proteomes" id="UP001164286"/>
    </source>
</evidence>
<dbReference type="Gene3D" id="3.20.20.60">
    <property type="entry name" value="Phosphoenolpyruvate-binding domains"/>
    <property type="match status" value="1"/>
</dbReference>
<dbReference type="InterPro" id="IPR015813">
    <property type="entry name" value="Pyrv/PenolPyrv_kinase-like_dom"/>
</dbReference>
<feature type="binding site" evidence="5">
    <location>
        <position position="152"/>
    </location>
    <ligand>
        <name>Mg(2+)</name>
        <dbReference type="ChEBI" id="CHEBI:18420"/>
    </ligand>
</feature>
<dbReference type="InterPro" id="IPR040442">
    <property type="entry name" value="Pyrv_kinase-like_dom_sf"/>
</dbReference>
<evidence type="ECO:0000256" key="2">
    <source>
        <dbReference type="ARBA" id="ARBA00005704"/>
    </source>
</evidence>
<evidence type="ECO:0000256" key="5">
    <source>
        <dbReference type="PIRSR" id="PIRSR001362-3"/>
    </source>
</evidence>
<comment type="caution">
    <text evidence="6">The sequence shown here is derived from an EMBL/GenBank/DDBJ whole genome shotgun (WGS) entry which is preliminary data.</text>
</comment>
<dbReference type="Gene3D" id="1.10.10.850">
    <property type="match status" value="1"/>
</dbReference>
<comment type="catalytic activity">
    <reaction evidence="1">
        <text>(2S,3R)-3-hydroxybutane-1,2,3-tricarboxylate = pyruvate + succinate</text>
        <dbReference type="Rhea" id="RHEA:16809"/>
        <dbReference type="ChEBI" id="CHEBI:15361"/>
        <dbReference type="ChEBI" id="CHEBI:30031"/>
        <dbReference type="ChEBI" id="CHEBI:57429"/>
        <dbReference type="EC" id="4.1.3.30"/>
    </reaction>
</comment>
<dbReference type="Proteomes" id="UP001164286">
    <property type="component" value="Unassembled WGS sequence"/>
</dbReference>
<evidence type="ECO:0000256" key="3">
    <source>
        <dbReference type="ARBA" id="ARBA00012260"/>
    </source>
</evidence>